<feature type="region of interest" description="Disordered" evidence="1">
    <location>
        <begin position="1"/>
        <end position="61"/>
    </location>
</feature>
<evidence type="ECO:0000256" key="1">
    <source>
        <dbReference type="SAM" id="MobiDB-lite"/>
    </source>
</evidence>
<evidence type="ECO:0008006" key="5">
    <source>
        <dbReference type="Google" id="ProtNLM"/>
    </source>
</evidence>
<dbReference type="InterPro" id="IPR055958">
    <property type="entry name" value="DUF7536"/>
</dbReference>
<keyword evidence="2" id="KW-0472">Membrane</keyword>
<organism evidence="3 4">
    <name type="scientific">Natronoarchaeum mannanilyticum</name>
    <dbReference type="NCBI Taxonomy" id="926360"/>
    <lineage>
        <taxon>Archaea</taxon>
        <taxon>Methanobacteriati</taxon>
        <taxon>Methanobacteriota</taxon>
        <taxon>Stenosarchaea group</taxon>
        <taxon>Halobacteria</taxon>
        <taxon>Halobacteriales</taxon>
        <taxon>Natronoarchaeaceae</taxon>
    </lineage>
</organism>
<proteinExistence type="predicted"/>
<comment type="caution">
    <text evidence="3">The sequence shown here is derived from an EMBL/GenBank/DDBJ whole genome shotgun (WGS) entry which is preliminary data.</text>
</comment>
<reference evidence="3 4" key="1">
    <citation type="journal article" date="2019" name="Int. J. Syst. Evol. Microbiol.">
        <title>The Global Catalogue of Microorganisms (GCM) 10K type strain sequencing project: providing services to taxonomists for standard genome sequencing and annotation.</title>
        <authorList>
            <consortium name="The Broad Institute Genomics Platform"/>
            <consortium name="The Broad Institute Genome Sequencing Center for Infectious Disease"/>
            <person name="Wu L."/>
            <person name="Ma J."/>
        </authorList>
    </citation>
    <scope>NUCLEOTIDE SEQUENCE [LARGE SCALE GENOMIC DNA]</scope>
    <source>
        <strain evidence="3 4">JCM 16328</strain>
    </source>
</reference>
<evidence type="ECO:0000313" key="4">
    <source>
        <dbReference type="Proteomes" id="UP001500420"/>
    </source>
</evidence>
<gene>
    <name evidence="3" type="ORF">GCM10009020_18410</name>
</gene>
<evidence type="ECO:0000313" key="3">
    <source>
        <dbReference type="EMBL" id="GAA0672112.1"/>
    </source>
</evidence>
<dbReference type="EMBL" id="BAAADV010000003">
    <property type="protein sequence ID" value="GAA0672112.1"/>
    <property type="molecule type" value="Genomic_DNA"/>
</dbReference>
<keyword evidence="2" id="KW-1133">Transmembrane helix</keyword>
<feature type="transmembrane region" description="Helical" evidence="2">
    <location>
        <begin position="79"/>
        <end position="100"/>
    </location>
</feature>
<name>A0AAV3TAN6_9EURY</name>
<accession>A0AAV3TAN6</accession>
<dbReference type="RefSeq" id="WP_343773700.1">
    <property type="nucleotide sequence ID" value="NZ_BAAADV010000003.1"/>
</dbReference>
<evidence type="ECO:0000256" key="2">
    <source>
        <dbReference type="SAM" id="Phobius"/>
    </source>
</evidence>
<dbReference type="AlphaFoldDB" id="A0AAV3TAN6"/>
<protein>
    <recommendedName>
        <fullName evidence="5">DUF485 domain-containing protein</fullName>
    </recommendedName>
</protein>
<keyword evidence="2" id="KW-0812">Transmembrane</keyword>
<feature type="compositionally biased region" description="Low complexity" evidence="1">
    <location>
        <begin position="11"/>
        <end position="22"/>
    </location>
</feature>
<sequence>MSRDRRDADGESASSDESAFGAPAEESADEFGAASDENSDGFGAASNPDFENGEPSDGSDKDQLVAFARELGVERNVKWALALGAAFAALLYVVFVVIPAETTQSPVLYLGLAFVVFFATSLSLTILFTAVSAWRRAREL</sequence>
<keyword evidence="4" id="KW-1185">Reference proteome</keyword>
<dbReference type="Pfam" id="PF24380">
    <property type="entry name" value="DUF7536"/>
    <property type="match status" value="1"/>
</dbReference>
<feature type="transmembrane region" description="Helical" evidence="2">
    <location>
        <begin position="106"/>
        <end position="134"/>
    </location>
</feature>
<dbReference type="Proteomes" id="UP001500420">
    <property type="component" value="Unassembled WGS sequence"/>
</dbReference>